<proteinExistence type="predicted"/>
<dbReference type="EMBL" id="JAGQHS010000381">
    <property type="protein sequence ID" value="MCA9759536.1"/>
    <property type="molecule type" value="Genomic_DNA"/>
</dbReference>
<dbReference type="PROSITE" id="PS51257">
    <property type="entry name" value="PROKAR_LIPOPROTEIN"/>
    <property type="match status" value="1"/>
</dbReference>
<comment type="caution">
    <text evidence="3">The sequence shown here is derived from an EMBL/GenBank/DDBJ whole genome shotgun (WGS) entry which is preliminary data.</text>
</comment>
<feature type="compositionally biased region" description="Basic and acidic residues" evidence="1">
    <location>
        <begin position="44"/>
        <end position="64"/>
    </location>
</feature>
<reference evidence="3" key="2">
    <citation type="journal article" date="2021" name="Microbiome">
        <title>Successional dynamics and alternative stable states in a saline activated sludge microbial community over 9 years.</title>
        <authorList>
            <person name="Wang Y."/>
            <person name="Ye J."/>
            <person name="Ju F."/>
            <person name="Liu L."/>
            <person name="Boyd J.A."/>
            <person name="Deng Y."/>
            <person name="Parks D.H."/>
            <person name="Jiang X."/>
            <person name="Yin X."/>
            <person name="Woodcroft B.J."/>
            <person name="Tyson G.W."/>
            <person name="Hugenholtz P."/>
            <person name="Polz M.F."/>
            <person name="Zhang T."/>
        </authorList>
    </citation>
    <scope>NUCLEOTIDE SEQUENCE</scope>
    <source>
        <strain evidence="3">HKST-UBA02</strain>
    </source>
</reference>
<evidence type="ECO:0000313" key="3">
    <source>
        <dbReference type="EMBL" id="MCA9759536.1"/>
    </source>
</evidence>
<protein>
    <submittedName>
        <fullName evidence="3">Uncharacterized protein</fullName>
    </submittedName>
</protein>
<dbReference type="Proteomes" id="UP000739538">
    <property type="component" value="Unassembled WGS sequence"/>
</dbReference>
<keyword evidence="2" id="KW-0732">Signal</keyword>
<feature type="signal peptide" evidence="2">
    <location>
        <begin position="1"/>
        <end position="24"/>
    </location>
</feature>
<organism evidence="3 4">
    <name type="scientific">Eiseniibacteriota bacterium</name>
    <dbReference type="NCBI Taxonomy" id="2212470"/>
    <lineage>
        <taxon>Bacteria</taxon>
        <taxon>Candidatus Eiseniibacteriota</taxon>
    </lineage>
</organism>
<dbReference type="AlphaFoldDB" id="A0A956NIS7"/>
<feature type="region of interest" description="Disordered" evidence="1">
    <location>
        <begin position="43"/>
        <end position="64"/>
    </location>
</feature>
<evidence type="ECO:0000256" key="2">
    <source>
        <dbReference type="SAM" id="SignalP"/>
    </source>
</evidence>
<gene>
    <name evidence="3" type="ORF">KDA27_27320</name>
</gene>
<reference evidence="3" key="1">
    <citation type="submission" date="2020-04" db="EMBL/GenBank/DDBJ databases">
        <authorList>
            <person name="Zhang T."/>
        </authorList>
    </citation>
    <scope>NUCLEOTIDE SEQUENCE</scope>
    <source>
        <strain evidence="3">HKST-UBA02</strain>
    </source>
</reference>
<evidence type="ECO:0000256" key="1">
    <source>
        <dbReference type="SAM" id="MobiDB-lite"/>
    </source>
</evidence>
<evidence type="ECO:0000313" key="4">
    <source>
        <dbReference type="Proteomes" id="UP000739538"/>
    </source>
</evidence>
<sequence length="192" mass="20554">MRTNRFGLSSFVAFALVVVLGACSSGETDTTDGTSPKVVFMSKVESESRVESKSESESPVESKPRSEWIVLPAPRLDAAVGYRDGARTRARFVFLTSDGDGLQIDLLTEQTPTPRLIQGVWTQGGTSQRTAGTVRADNLHFLGGQGGRPSLGGRLVLLDSDSEEVLRLALPPLELEPIRPGGLGPVDSEDSR</sequence>
<feature type="chain" id="PRO_5037200501" evidence="2">
    <location>
        <begin position="25"/>
        <end position="192"/>
    </location>
</feature>
<name>A0A956NIS7_UNCEI</name>
<accession>A0A956NIS7</accession>